<keyword evidence="2 6" id="KW-0689">Ribosomal protein</keyword>
<keyword evidence="7" id="KW-1185">Reference proteome</keyword>
<dbReference type="Pfam" id="PF00673">
    <property type="entry name" value="Ribosomal_L5_C"/>
    <property type="match status" value="1"/>
</dbReference>
<evidence type="ECO:0000256" key="1">
    <source>
        <dbReference type="ARBA" id="ARBA00008553"/>
    </source>
</evidence>
<feature type="domain" description="Large ribosomal subunit protein uL5 C-terminal" evidence="5">
    <location>
        <begin position="175"/>
        <end position="274"/>
    </location>
</feature>
<name>A0AAD7CBG0_9AGAR</name>
<evidence type="ECO:0000256" key="3">
    <source>
        <dbReference type="ARBA" id="ARBA00023274"/>
    </source>
</evidence>
<dbReference type="SUPFAM" id="SSF55282">
    <property type="entry name" value="RL5-like"/>
    <property type="match status" value="1"/>
</dbReference>
<feature type="region of interest" description="Disordered" evidence="4">
    <location>
        <begin position="86"/>
        <end position="113"/>
    </location>
</feature>
<evidence type="ECO:0000256" key="2">
    <source>
        <dbReference type="ARBA" id="ARBA00022980"/>
    </source>
</evidence>
<evidence type="ECO:0000313" key="7">
    <source>
        <dbReference type="Proteomes" id="UP001221142"/>
    </source>
</evidence>
<gene>
    <name evidence="6" type="ORF">FB45DRAFT_1053192</name>
</gene>
<dbReference type="InterPro" id="IPR031309">
    <property type="entry name" value="Ribosomal_uL5_C"/>
</dbReference>
<comment type="similarity">
    <text evidence="1">Belongs to the universal ribosomal protein uL5 family.</text>
</comment>
<comment type="caution">
    <text evidence="6">The sequence shown here is derived from an EMBL/GenBank/DDBJ whole genome shotgun (WGS) entry which is preliminary data.</text>
</comment>
<organism evidence="6 7">
    <name type="scientific">Roridomyces roridus</name>
    <dbReference type="NCBI Taxonomy" id="1738132"/>
    <lineage>
        <taxon>Eukaryota</taxon>
        <taxon>Fungi</taxon>
        <taxon>Dikarya</taxon>
        <taxon>Basidiomycota</taxon>
        <taxon>Agaricomycotina</taxon>
        <taxon>Agaricomycetes</taxon>
        <taxon>Agaricomycetidae</taxon>
        <taxon>Agaricales</taxon>
        <taxon>Marasmiineae</taxon>
        <taxon>Mycenaceae</taxon>
        <taxon>Roridomyces</taxon>
    </lineage>
</organism>
<dbReference type="InterPro" id="IPR022803">
    <property type="entry name" value="Ribosomal_uL5_dom_sf"/>
</dbReference>
<feature type="region of interest" description="Disordered" evidence="4">
    <location>
        <begin position="1"/>
        <end position="28"/>
    </location>
</feature>
<keyword evidence="3" id="KW-0687">Ribonucleoprotein</keyword>
<protein>
    <submittedName>
        <fullName evidence="6">60s ribosomal protein l7</fullName>
    </submittedName>
</protein>
<accession>A0AAD7CBG0</accession>
<evidence type="ECO:0000313" key="6">
    <source>
        <dbReference type="EMBL" id="KAJ7644427.1"/>
    </source>
</evidence>
<dbReference type="GO" id="GO:0006412">
    <property type="term" value="P:translation"/>
    <property type="evidence" value="ECO:0007669"/>
    <property type="project" value="InterPro"/>
</dbReference>
<dbReference type="Proteomes" id="UP001221142">
    <property type="component" value="Unassembled WGS sequence"/>
</dbReference>
<reference evidence="6" key="1">
    <citation type="submission" date="2023-03" db="EMBL/GenBank/DDBJ databases">
        <title>Massive genome expansion in bonnet fungi (Mycena s.s.) driven by repeated elements and novel gene families across ecological guilds.</title>
        <authorList>
            <consortium name="Lawrence Berkeley National Laboratory"/>
            <person name="Harder C.B."/>
            <person name="Miyauchi S."/>
            <person name="Viragh M."/>
            <person name="Kuo A."/>
            <person name="Thoen E."/>
            <person name="Andreopoulos B."/>
            <person name="Lu D."/>
            <person name="Skrede I."/>
            <person name="Drula E."/>
            <person name="Henrissat B."/>
            <person name="Morin E."/>
            <person name="Kohler A."/>
            <person name="Barry K."/>
            <person name="LaButti K."/>
            <person name="Morin E."/>
            <person name="Salamov A."/>
            <person name="Lipzen A."/>
            <person name="Mereny Z."/>
            <person name="Hegedus B."/>
            <person name="Baldrian P."/>
            <person name="Stursova M."/>
            <person name="Weitz H."/>
            <person name="Taylor A."/>
            <person name="Grigoriev I.V."/>
            <person name="Nagy L.G."/>
            <person name="Martin F."/>
            <person name="Kauserud H."/>
        </authorList>
    </citation>
    <scope>NUCLEOTIDE SEQUENCE</scope>
    <source>
        <strain evidence="6">9284</strain>
    </source>
</reference>
<dbReference type="InterPro" id="IPR002132">
    <property type="entry name" value="Ribosomal_uL5"/>
</dbReference>
<dbReference type="PANTHER" id="PTHR11994">
    <property type="entry name" value="60S RIBOSOMAL PROTEIN L11-RELATED"/>
    <property type="match status" value="1"/>
</dbReference>
<dbReference type="AlphaFoldDB" id="A0AAD7CBG0"/>
<sequence>MPQHSPQRIARSLTRFGRPPPIKKPLKRNWRTRLPTPHVKIVGREFTPCRLEDHYHATLQEDAMYMTYIHESEPRPAPRQIRLTHDPANPYSRFRHNPPVGGSQLGKKPPPPDTPANVVRLEKIVIHSFMKQAIGGRSNLLGLIMAMRALSGETEKGAGRHAVSGVQIVHGKKSGAPMYDFLAQLVEFVLPRLKDFPGVILPPPAASDHSPSAVSGVVSLGLDPAAMAFFPQIEVNLDSYPRPYGMHVHFVTNATGVGAENRARALLSGFQLPFTRR</sequence>
<proteinExistence type="inferred from homology"/>
<dbReference type="GO" id="GO:0005840">
    <property type="term" value="C:ribosome"/>
    <property type="evidence" value="ECO:0007669"/>
    <property type="project" value="UniProtKB-KW"/>
</dbReference>
<dbReference type="GO" id="GO:0003735">
    <property type="term" value="F:structural constituent of ribosome"/>
    <property type="evidence" value="ECO:0007669"/>
    <property type="project" value="InterPro"/>
</dbReference>
<evidence type="ECO:0000259" key="5">
    <source>
        <dbReference type="Pfam" id="PF00673"/>
    </source>
</evidence>
<evidence type="ECO:0000256" key="4">
    <source>
        <dbReference type="SAM" id="MobiDB-lite"/>
    </source>
</evidence>
<dbReference type="GO" id="GO:1990904">
    <property type="term" value="C:ribonucleoprotein complex"/>
    <property type="evidence" value="ECO:0007669"/>
    <property type="project" value="UniProtKB-KW"/>
</dbReference>
<dbReference type="Gene3D" id="3.30.1440.10">
    <property type="match status" value="1"/>
</dbReference>
<dbReference type="EMBL" id="JARKIF010000003">
    <property type="protein sequence ID" value="KAJ7644427.1"/>
    <property type="molecule type" value="Genomic_DNA"/>
</dbReference>